<organism evidence="2 3">
    <name type="scientific">Triticum urartu</name>
    <name type="common">Red wild einkorn</name>
    <name type="synonym">Crithodium urartu</name>
    <dbReference type="NCBI Taxonomy" id="4572"/>
    <lineage>
        <taxon>Eukaryota</taxon>
        <taxon>Viridiplantae</taxon>
        <taxon>Streptophyta</taxon>
        <taxon>Embryophyta</taxon>
        <taxon>Tracheophyta</taxon>
        <taxon>Spermatophyta</taxon>
        <taxon>Magnoliopsida</taxon>
        <taxon>Liliopsida</taxon>
        <taxon>Poales</taxon>
        <taxon>Poaceae</taxon>
        <taxon>BOP clade</taxon>
        <taxon>Pooideae</taxon>
        <taxon>Triticodae</taxon>
        <taxon>Triticeae</taxon>
        <taxon>Triticinae</taxon>
        <taxon>Triticum</taxon>
    </lineage>
</organism>
<accession>A0A8R7R2F3</accession>
<protein>
    <submittedName>
        <fullName evidence="2">Uncharacterized protein</fullName>
    </submittedName>
</protein>
<proteinExistence type="predicted"/>
<feature type="region of interest" description="Disordered" evidence="1">
    <location>
        <begin position="73"/>
        <end position="130"/>
    </location>
</feature>
<evidence type="ECO:0000256" key="1">
    <source>
        <dbReference type="SAM" id="MobiDB-lite"/>
    </source>
</evidence>
<evidence type="ECO:0000313" key="3">
    <source>
        <dbReference type="Proteomes" id="UP000015106"/>
    </source>
</evidence>
<name>A0A8R7R2F3_TRIUA</name>
<feature type="compositionally biased region" description="Polar residues" evidence="1">
    <location>
        <begin position="87"/>
        <end position="103"/>
    </location>
</feature>
<keyword evidence="3" id="KW-1185">Reference proteome</keyword>
<dbReference type="Gramene" id="TuG1812G0700002916.01.T01">
    <property type="protein sequence ID" value="TuG1812G0700002916.01.T01.cds318125"/>
    <property type="gene ID" value="TuG1812G0700002916.01"/>
</dbReference>
<dbReference type="EnsemblPlants" id="TuG1812G0700002916.01.T01">
    <property type="protein sequence ID" value="TuG1812G0700002916.01.T01.cds318125"/>
    <property type="gene ID" value="TuG1812G0700002916.01"/>
</dbReference>
<reference evidence="2" key="2">
    <citation type="submission" date="2018-03" db="EMBL/GenBank/DDBJ databases">
        <title>The Triticum urartu genome reveals the dynamic nature of wheat genome evolution.</title>
        <authorList>
            <person name="Ling H."/>
            <person name="Ma B."/>
            <person name="Shi X."/>
            <person name="Liu H."/>
            <person name="Dong L."/>
            <person name="Sun H."/>
            <person name="Cao Y."/>
            <person name="Gao Q."/>
            <person name="Zheng S."/>
            <person name="Li Y."/>
            <person name="Yu Y."/>
            <person name="Du H."/>
            <person name="Qi M."/>
            <person name="Li Y."/>
            <person name="Yu H."/>
            <person name="Cui Y."/>
            <person name="Wang N."/>
            <person name="Chen C."/>
            <person name="Wu H."/>
            <person name="Zhao Y."/>
            <person name="Zhang J."/>
            <person name="Li Y."/>
            <person name="Zhou W."/>
            <person name="Zhang B."/>
            <person name="Hu W."/>
            <person name="Eijk M."/>
            <person name="Tang J."/>
            <person name="Witsenboer H."/>
            <person name="Zhao S."/>
            <person name="Li Z."/>
            <person name="Zhang A."/>
            <person name="Wang D."/>
            <person name="Liang C."/>
        </authorList>
    </citation>
    <scope>NUCLEOTIDE SEQUENCE [LARGE SCALE GENOMIC DNA]</scope>
    <source>
        <strain evidence="2">cv. G1812</strain>
    </source>
</reference>
<reference evidence="2" key="3">
    <citation type="submission" date="2022-06" db="UniProtKB">
        <authorList>
            <consortium name="EnsemblPlants"/>
        </authorList>
    </citation>
    <scope>IDENTIFICATION</scope>
</reference>
<evidence type="ECO:0000313" key="2">
    <source>
        <dbReference type="EnsemblPlants" id="TuG1812G0700002916.01.T01.cds318125"/>
    </source>
</evidence>
<dbReference type="Proteomes" id="UP000015106">
    <property type="component" value="Chromosome 7"/>
</dbReference>
<reference evidence="3" key="1">
    <citation type="journal article" date="2013" name="Nature">
        <title>Draft genome of the wheat A-genome progenitor Triticum urartu.</title>
        <authorList>
            <person name="Ling H.Q."/>
            <person name="Zhao S."/>
            <person name="Liu D."/>
            <person name="Wang J."/>
            <person name="Sun H."/>
            <person name="Zhang C."/>
            <person name="Fan H."/>
            <person name="Li D."/>
            <person name="Dong L."/>
            <person name="Tao Y."/>
            <person name="Gao C."/>
            <person name="Wu H."/>
            <person name="Li Y."/>
            <person name="Cui Y."/>
            <person name="Guo X."/>
            <person name="Zheng S."/>
            <person name="Wang B."/>
            <person name="Yu K."/>
            <person name="Liang Q."/>
            <person name="Yang W."/>
            <person name="Lou X."/>
            <person name="Chen J."/>
            <person name="Feng M."/>
            <person name="Jian J."/>
            <person name="Zhang X."/>
            <person name="Luo G."/>
            <person name="Jiang Y."/>
            <person name="Liu J."/>
            <person name="Wang Z."/>
            <person name="Sha Y."/>
            <person name="Zhang B."/>
            <person name="Wu H."/>
            <person name="Tang D."/>
            <person name="Shen Q."/>
            <person name="Xue P."/>
            <person name="Zou S."/>
            <person name="Wang X."/>
            <person name="Liu X."/>
            <person name="Wang F."/>
            <person name="Yang Y."/>
            <person name="An X."/>
            <person name="Dong Z."/>
            <person name="Zhang K."/>
            <person name="Zhang X."/>
            <person name="Luo M.C."/>
            <person name="Dvorak J."/>
            <person name="Tong Y."/>
            <person name="Wang J."/>
            <person name="Yang H."/>
            <person name="Li Z."/>
            <person name="Wang D."/>
            <person name="Zhang A."/>
            <person name="Wang J."/>
        </authorList>
    </citation>
    <scope>NUCLEOTIDE SEQUENCE</scope>
    <source>
        <strain evidence="3">cv. G1812</strain>
    </source>
</reference>
<dbReference type="AlphaFoldDB" id="A0A8R7R2F3"/>
<sequence>MPSPHRDIHLPFSSAAMATCSGPRRRPWWGGGSVPGLMQLLPPIPSSSPCPRPRAAAWWLPLDPSACSSLATKSRLATGHRPPGLHPTTTASFPIPPHSNNGSEVLHHESGARTGSAALGTRDSAPGAIH</sequence>